<proteinExistence type="predicted"/>
<accession>A0A0B5J8A6</accession>
<reference evidence="2 3" key="1">
    <citation type="journal article" date="2015" name="Parasitol. Res.">
        <title>Viruses in close associations with free-living amoebae.</title>
        <authorList>
            <person name="Scheid P."/>
        </authorList>
    </citation>
    <scope>NUCLEOTIDE SEQUENCE [LARGE SCALE GENOMIC DNA]</scope>
    <source>
        <strain evidence="2">KlaHel</strain>
    </source>
</reference>
<feature type="compositionally biased region" description="Gly residues" evidence="1">
    <location>
        <begin position="167"/>
        <end position="176"/>
    </location>
</feature>
<name>A0A0B5J8A6_9VIRU</name>
<evidence type="ECO:0000313" key="2">
    <source>
        <dbReference type="EMBL" id="AJF98145.1"/>
    </source>
</evidence>
<dbReference type="RefSeq" id="YP_009120380.1">
    <property type="nucleotide sequence ID" value="NC_026440.1"/>
</dbReference>
<dbReference type="KEGG" id="vg:23463062"/>
<feature type="region of interest" description="Disordered" evidence="1">
    <location>
        <begin position="1"/>
        <end position="27"/>
    </location>
</feature>
<sequence>MRRSPLYRRPLPSGVPRSPARPAQPEEPTIARIVADALIDYMSRADAIPTWVLAADGSVPAPAQSDCDALYGALGLSGAITATLSAAERQSLWSRATFLRRVGEILGHFEFVDALGRTVSGPGDPTCAPHALCRPTLTPSLPHSSRDGPTPLPMPLTPMARPLRGRVGCGGARPRP</sequence>
<feature type="region of interest" description="Disordered" evidence="1">
    <location>
        <begin position="138"/>
        <end position="176"/>
    </location>
</feature>
<dbReference type="EMBL" id="KP136319">
    <property type="protein sequence ID" value="AJF98145.1"/>
    <property type="molecule type" value="Genomic_DNA"/>
</dbReference>
<dbReference type="Proteomes" id="UP000202511">
    <property type="component" value="Segment"/>
</dbReference>
<organism evidence="2 3">
    <name type="scientific">Pandoravirus inopinatum</name>
    <dbReference type="NCBI Taxonomy" id="1605721"/>
    <lineage>
        <taxon>Viruses</taxon>
        <taxon>Pandoravirus</taxon>
    </lineage>
</organism>
<evidence type="ECO:0000256" key="1">
    <source>
        <dbReference type="SAM" id="MobiDB-lite"/>
    </source>
</evidence>
<dbReference type="GeneID" id="23463062"/>
<evidence type="ECO:0000313" key="3">
    <source>
        <dbReference type="Proteomes" id="UP000202511"/>
    </source>
</evidence>
<protein>
    <submittedName>
        <fullName evidence="2">Uncharacterized protein</fullName>
    </submittedName>
</protein>